<evidence type="ECO:0000313" key="3">
    <source>
        <dbReference type="EMBL" id="QEC68097.1"/>
    </source>
</evidence>
<keyword evidence="1" id="KW-0812">Transmembrane</keyword>
<dbReference type="PANTHER" id="PTHR14859:SF15">
    <property type="entry name" value="ENDONUCLEASE_EXONUCLEASE_PHOSPHATASE DOMAIN-CONTAINING PROTEIN"/>
    <property type="match status" value="1"/>
</dbReference>
<dbReference type="KEGG" id="pgin:FRZ67_12585"/>
<dbReference type="GO" id="GO:0003824">
    <property type="term" value="F:catalytic activity"/>
    <property type="evidence" value="ECO:0007669"/>
    <property type="project" value="InterPro"/>
</dbReference>
<dbReference type="Pfam" id="PF03372">
    <property type="entry name" value="Exo_endo_phos"/>
    <property type="match status" value="1"/>
</dbReference>
<dbReference type="RefSeq" id="WP_147189904.1">
    <property type="nucleotide sequence ID" value="NZ_CP042435.1"/>
</dbReference>
<dbReference type="EMBL" id="CP042435">
    <property type="protein sequence ID" value="QEC68097.1"/>
    <property type="molecule type" value="Genomic_DNA"/>
</dbReference>
<keyword evidence="4" id="KW-1185">Reference proteome</keyword>
<dbReference type="OrthoDB" id="635146at2"/>
<accession>A0A5B8V9E2</accession>
<dbReference type="Gene3D" id="3.60.10.10">
    <property type="entry name" value="Endonuclease/exonuclease/phosphatase"/>
    <property type="match status" value="1"/>
</dbReference>
<proteinExistence type="predicted"/>
<dbReference type="GO" id="GO:0006506">
    <property type="term" value="P:GPI anchor biosynthetic process"/>
    <property type="evidence" value="ECO:0007669"/>
    <property type="project" value="TreeGrafter"/>
</dbReference>
<dbReference type="InterPro" id="IPR036691">
    <property type="entry name" value="Endo/exonu/phosph_ase_sf"/>
</dbReference>
<evidence type="ECO:0000313" key="4">
    <source>
        <dbReference type="Proteomes" id="UP000321533"/>
    </source>
</evidence>
<organism evidence="3 4">
    <name type="scientific">Panacibacter ginsenosidivorans</name>
    <dbReference type="NCBI Taxonomy" id="1813871"/>
    <lineage>
        <taxon>Bacteria</taxon>
        <taxon>Pseudomonadati</taxon>
        <taxon>Bacteroidota</taxon>
        <taxon>Chitinophagia</taxon>
        <taxon>Chitinophagales</taxon>
        <taxon>Chitinophagaceae</taxon>
        <taxon>Panacibacter</taxon>
    </lineage>
</organism>
<dbReference type="PANTHER" id="PTHR14859">
    <property type="entry name" value="CALCOFLUOR WHITE HYPERSENSITIVE PROTEIN PRECURSOR"/>
    <property type="match status" value="1"/>
</dbReference>
<dbReference type="Proteomes" id="UP000321533">
    <property type="component" value="Chromosome"/>
</dbReference>
<feature type="transmembrane region" description="Helical" evidence="1">
    <location>
        <begin position="12"/>
        <end position="34"/>
    </location>
</feature>
<dbReference type="CDD" id="cd09084">
    <property type="entry name" value="EEP-2"/>
    <property type="match status" value="1"/>
</dbReference>
<evidence type="ECO:0000256" key="1">
    <source>
        <dbReference type="SAM" id="Phobius"/>
    </source>
</evidence>
<keyword evidence="1" id="KW-1133">Transmembrane helix</keyword>
<keyword evidence="1" id="KW-0472">Membrane</keyword>
<name>A0A5B8V9E2_9BACT</name>
<dbReference type="InterPro" id="IPR051916">
    <property type="entry name" value="GPI-anchor_lipid_remodeler"/>
</dbReference>
<feature type="transmembrane region" description="Helical" evidence="1">
    <location>
        <begin position="69"/>
        <end position="91"/>
    </location>
</feature>
<dbReference type="AlphaFoldDB" id="A0A5B8V9E2"/>
<feature type="transmembrane region" description="Helical" evidence="1">
    <location>
        <begin position="40"/>
        <end position="62"/>
    </location>
</feature>
<dbReference type="GO" id="GO:0016020">
    <property type="term" value="C:membrane"/>
    <property type="evidence" value="ECO:0007669"/>
    <property type="project" value="GOC"/>
</dbReference>
<reference evidence="3 4" key="1">
    <citation type="journal article" date="2016" name="Int. J. Syst. Evol. Microbiol.">
        <title>Panacibacter ginsenosidivorans gen. nov., sp. nov., with ginsenoside converting activity isolated from soil of a ginseng field.</title>
        <authorList>
            <person name="Siddiqi M.Z."/>
            <person name="Muhammad Shafi S."/>
            <person name="Choi K.D."/>
            <person name="Im W.T."/>
        </authorList>
    </citation>
    <scope>NUCLEOTIDE SEQUENCE [LARGE SCALE GENOMIC DNA]</scope>
    <source>
        <strain evidence="3 4">Gsoil1550</strain>
    </source>
</reference>
<evidence type="ECO:0000259" key="2">
    <source>
        <dbReference type="Pfam" id="PF03372"/>
    </source>
</evidence>
<dbReference type="SUPFAM" id="SSF56219">
    <property type="entry name" value="DNase I-like"/>
    <property type="match status" value="1"/>
</dbReference>
<sequence length="376" mass="43067">MAGRIIRKFTKWVFLVLNIICCILFLLSLLAFFISPAQWAPIGFLSLAVPYVAVILLLYIIFWLIAKPWLALLPFITLLIGWNQLVVIVAWHPSKSFNEKRTDTSNNLRVISWNVRGMYGISNSAYTQQRNRTEIANLVNKLDADVVCLQEFANIINIKNPDDENIGLLKKKYPYYYFSEDFKTNSAKYFSGTIIFSTHQLISPVKIKYPGRRAESLIYADIVKGGDTIRIFTSHLQSFEFTQEDYANIEKIKETDAEVLDASESIYSKMKTAFARRSKQAEIVKAELDKTPYASVMCGDFNDVPNSYTYFHIRDKRQDAFLSSAFGIGKSYSALAPTLRIDYIMPDDHFTIDQFEMVDEGLSDHHLLVADISMKK</sequence>
<feature type="domain" description="Endonuclease/exonuclease/phosphatase" evidence="2">
    <location>
        <begin position="111"/>
        <end position="365"/>
    </location>
</feature>
<dbReference type="InterPro" id="IPR005135">
    <property type="entry name" value="Endo/exonuclease/phosphatase"/>
</dbReference>
<gene>
    <name evidence="3" type="ORF">FRZ67_12585</name>
</gene>
<protein>
    <recommendedName>
        <fullName evidence="2">Endonuclease/exonuclease/phosphatase domain-containing protein</fullName>
    </recommendedName>
</protein>